<feature type="transmembrane region" description="Helical" evidence="1">
    <location>
        <begin position="56"/>
        <end position="75"/>
    </location>
</feature>
<sequence length="167" mass="17785">MNSSPIESTARPDRSAAPAARRRGLGLPFLALVGLALLTVPRVVLHDLDLLHEGTFVNLLFVVVPPAVWIAVVLWRRVPMPFVTLLVIGAISGVFLALVHQVLWGVAFGDRPPMLGGNLADLDPTVQSLIMRTFASISSLFTGVVVGVVVGLVGWGLSAALGRRPQR</sequence>
<organism evidence="2 3">
    <name type="scientific">Agromyces agglutinans</name>
    <dbReference type="NCBI Taxonomy" id="2662258"/>
    <lineage>
        <taxon>Bacteria</taxon>
        <taxon>Bacillati</taxon>
        <taxon>Actinomycetota</taxon>
        <taxon>Actinomycetes</taxon>
        <taxon>Micrococcales</taxon>
        <taxon>Microbacteriaceae</taxon>
        <taxon>Agromyces</taxon>
    </lineage>
</organism>
<protein>
    <submittedName>
        <fullName evidence="2">Uncharacterized protein</fullName>
    </submittedName>
</protein>
<reference evidence="2 3" key="1">
    <citation type="submission" date="2019-10" db="EMBL/GenBank/DDBJ databases">
        <authorList>
            <person name="Nie G."/>
            <person name="Ming H."/>
            <person name="Yi B."/>
        </authorList>
    </citation>
    <scope>NUCLEOTIDE SEQUENCE [LARGE SCALE GENOMIC DNA]</scope>
    <source>
        <strain evidence="2 3">CFH 90414</strain>
    </source>
</reference>
<dbReference type="RefSeq" id="WP_153684748.1">
    <property type="nucleotide sequence ID" value="NZ_WJIF01000005.1"/>
</dbReference>
<keyword evidence="1" id="KW-1133">Transmembrane helix</keyword>
<dbReference type="AlphaFoldDB" id="A0A6I2FCT4"/>
<evidence type="ECO:0000313" key="3">
    <source>
        <dbReference type="Proteomes" id="UP000431080"/>
    </source>
</evidence>
<accession>A0A6I2FCT4</accession>
<keyword evidence="3" id="KW-1185">Reference proteome</keyword>
<feature type="transmembrane region" description="Helical" evidence="1">
    <location>
        <begin position="24"/>
        <end position="44"/>
    </location>
</feature>
<feature type="transmembrane region" description="Helical" evidence="1">
    <location>
        <begin position="129"/>
        <end position="157"/>
    </location>
</feature>
<feature type="transmembrane region" description="Helical" evidence="1">
    <location>
        <begin position="82"/>
        <end position="109"/>
    </location>
</feature>
<keyword evidence="1" id="KW-0812">Transmembrane</keyword>
<keyword evidence="1" id="KW-0472">Membrane</keyword>
<dbReference type="EMBL" id="WJIF01000005">
    <property type="protein sequence ID" value="MRG60296.1"/>
    <property type="molecule type" value="Genomic_DNA"/>
</dbReference>
<evidence type="ECO:0000256" key="1">
    <source>
        <dbReference type="SAM" id="Phobius"/>
    </source>
</evidence>
<dbReference type="Proteomes" id="UP000431080">
    <property type="component" value="Unassembled WGS sequence"/>
</dbReference>
<evidence type="ECO:0000313" key="2">
    <source>
        <dbReference type="EMBL" id="MRG60296.1"/>
    </source>
</evidence>
<name>A0A6I2FCT4_9MICO</name>
<comment type="caution">
    <text evidence="2">The sequence shown here is derived from an EMBL/GenBank/DDBJ whole genome shotgun (WGS) entry which is preliminary data.</text>
</comment>
<gene>
    <name evidence="2" type="ORF">GE115_10520</name>
</gene>
<proteinExistence type="predicted"/>